<evidence type="ECO:0000256" key="1">
    <source>
        <dbReference type="SAM" id="MobiDB-lite"/>
    </source>
</evidence>
<organism evidence="2 3">
    <name type="scientific">Kutzneria viridogrisea</name>
    <dbReference type="NCBI Taxonomy" id="47990"/>
    <lineage>
        <taxon>Bacteria</taxon>
        <taxon>Bacillati</taxon>
        <taxon>Actinomycetota</taxon>
        <taxon>Actinomycetes</taxon>
        <taxon>Pseudonocardiales</taxon>
        <taxon>Pseudonocardiaceae</taxon>
        <taxon>Kutzneria</taxon>
    </lineage>
</organism>
<comment type="caution">
    <text evidence="2">The sequence shown here is derived from an EMBL/GenBank/DDBJ whole genome shotgun (WGS) entry which is preliminary data.</text>
</comment>
<gene>
    <name evidence="2" type="ORF">BC739_004025</name>
</gene>
<dbReference type="Proteomes" id="UP000517916">
    <property type="component" value="Unassembled WGS sequence"/>
</dbReference>
<protein>
    <submittedName>
        <fullName evidence="2">Uncharacterized protein</fullName>
    </submittedName>
</protein>
<name>A0ABR6BIV8_9PSEU</name>
<feature type="region of interest" description="Disordered" evidence="1">
    <location>
        <begin position="91"/>
        <end position="117"/>
    </location>
</feature>
<evidence type="ECO:0000313" key="2">
    <source>
        <dbReference type="EMBL" id="MBA8926819.1"/>
    </source>
</evidence>
<accession>A0ABR6BIV8</accession>
<reference evidence="2 3" key="1">
    <citation type="submission" date="2020-08" db="EMBL/GenBank/DDBJ databases">
        <title>Genomic Encyclopedia of Archaeal and Bacterial Type Strains, Phase II (KMG-II): from individual species to whole genera.</title>
        <authorList>
            <person name="Goeker M."/>
        </authorList>
    </citation>
    <scope>NUCLEOTIDE SEQUENCE [LARGE SCALE GENOMIC DNA]</scope>
    <source>
        <strain evidence="2 3">DSM 43850</strain>
    </source>
</reference>
<proteinExistence type="predicted"/>
<dbReference type="RefSeq" id="WP_182838031.1">
    <property type="nucleotide sequence ID" value="NZ_BAAABQ010000091.1"/>
</dbReference>
<sequence length="117" mass="12083">MDLAQEDLAQAINGVTVGLTVMVTRTLAAREHRRQAGEDTAVLDELLAHRNAVVQAVHGLHGLVHGFGRGRWGSWERGLVDRGGGGVDVGLAGGPGLVPPPGQTRGMIAPGTARVPA</sequence>
<dbReference type="EMBL" id="JACJID010000003">
    <property type="protein sequence ID" value="MBA8926819.1"/>
    <property type="molecule type" value="Genomic_DNA"/>
</dbReference>
<keyword evidence="3" id="KW-1185">Reference proteome</keyword>
<evidence type="ECO:0000313" key="3">
    <source>
        <dbReference type="Proteomes" id="UP000517916"/>
    </source>
</evidence>